<dbReference type="InterPro" id="IPR046341">
    <property type="entry name" value="SET_dom_sf"/>
</dbReference>
<comment type="caution">
    <text evidence="4">The sequence shown here is derived from an EMBL/GenBank/DDBJ whole genome shotgun (WGS) entry which is preliminary data.</text>
</comment>
<dbReference type="CDD" id="cd20071">
    <property type="entry name" value="SET_SMYD"/>
    <property type="match status" value="1"/>
</dbReference>
<feature type="domain" description="SET" evidence="3">
    <location>
        <begin position="145"/>
        <end position="293"/>
    </location>
</feature>
<sequence>MLSRAAAAAASPPLPLTLLSFSLSLSLLAALQLVTSPVATALFHEQVAFDNSDVCWWSLIPPDLSCPVLRQQNLTDIVNSLVGPPRWTGGDHCVGTYCLYHSTGFAGGRGIAAITTPDNIAKVKEVGDLLHQFEVSFNKNDDADLPFRIAEIEGKGNGVVANKPLSRGDPVMAHTPVLLIHQAFKEEPEQDRQHELLDLALESLPDQTADLFMGQMAHNPDEHPVAARLTTNAFRLDLGGADGQHYGAFPEVGKTNHDCRPNAAYYVDQSTLMHITTAVRPVAAGEEITITYLDPLAPRADRQERARSHWGFGCTCPRCGAAADDVAASDTRVKELRWIEGQLQDLTNTSNDISVGLITYLLKLYEDERLHCRIANAYILAALNFNVLGYDQRAVKYATLAIDALKIEKGEGSSHIEAMEELKRDPKGHPTFKGRGQKGGGK</sequence>
<dbReference type="SUPFAM" id="SSF82199">
    <property type="entry name" value="SET domain"/>
    <property type="match status" value="1"/>
</dbReference>
<dbReference type="Proteomes" id="UP001583177">
    <property type="component" value="Unassembled WGS sequence"/>
</dbReference>
<dbReference type="EMBL" id="JAWRVE010000175">
    <property type="protein sequence ID" value="KAL1851320.1"/>
    <property type="molecule type" value="Genomic_DNA"/>
</dbReference>
<evidence type="ECO:0000259" key="3">
    <source>
        <dbReference type="PROSITE" id="PS50280"/>
    </source>
</evidence>
<dbReference type="InterPro" id="IPR001214">
    <property type="entry name" value="SET_dom"/>
</dbReference>
<keyword evidence="2" id="KW-0732">Signal</keyword>
<organism evidence="4 5">
    <name type="scientific">Diaporthe australafricana</name>
    <dbReference type="NCBI Taxonomy" id="127596"/>
    <lineage>
        <taxon>Eukaryota</taxon>
        <taxon>Fungi</taxon>
        <taxon>Dikarya</taxon>
        <taxon>Ascomycota</taxon>
        <taxon>Pezizomycotina</taxon>
        <taxon>Sordariomycetes</taxon>
        <taxon>Sordariomycetidae</taxon>
        <taxon>Diaporthales</taxon>
        <taxon>Diaporthaceae</taxon>
        <taxon>Diaporthe</taxon>
    </lineage>
</organism>
<keyword evidence="5" id="KW-1185">Reference proteome</keyword>
<accession>A0ABR3W250</accession>
<feature type="region of interest" description="Disordered" evidence="1">
    <location>
        <begin position="420"/>
        <end position="442"/>
    </location>
</feature>
<proteinExistence type="predicted"/>
<evidence type="ECO:0000256" key="2">
    <source>
        <dbReference type="SAM" id="SignalP"/>
    </source>
</evidence>
<evidence type="ECO:0000313" key="5">
    <source>
        <dbReference type="Proteomes" id="UP001583177"/>
    </source>
</evidence>
<dbReference type="Gene3D" id="2.170.270.10">
    <property type="entry name" value="SET domain"/>
    <property type="match status" value="1"/>
</dbReference>
<dbReference type="InterPro" id="IPR053185">
    <property type="entry name" value="SET_domain_protein"/>
</dbReference>
<reference evidence="4 5" key="1">
    <citation type="journal article" date="2024" name="IMA Fungus">
        <title>IMA Genome - F19 : A genome assembly and annotation guide to empower mycologists, including annotated draft genome sequences of Ceratocystis pirilliformis, Diaporthe australafricana, Fusarium ophioides, Paecilomyces lecythidis, and Sporothrix stenoceras.</title>
        <authorList>
            <person name="Aylward J."/>
            <person name="Wilson A.M."/>
            <person name="Visagie C.M."/>
            <person name="Spraker J."/>
            <person name="Barnes I."/>
            <person name="Buitendag C."/>
            <person name="Ceriani C."/>
            <person name="Del Mar Angel L."/>
            <person name="du Plessis D."/>
            <person name="Fuchs T."/>
            <person name="Gasser K."/>
            <person name="Kramer D."/>
            <person name="Li W."/>
            <person name="Munsamy K."/>
            <person name="Piso A."/>
            <person name="Price J.L."/>
            <person name="Sonnekus B."/>
            <person name="Thomas C."/>
            <person name="van der Nest A."/>
            <person name="van Dijk A."/>
            <person name="van Heerden A."/>
            <person name="van Vuuren N."/>
            <person name="Yilmaz N."/>
            <person name="Duong T.A."/>
            <person name="van der Merwe N.A."/>
            <person name="Wingfield M.J."/>
            <person name="Wingfield B.D."/>
        </authorList>
    </citation>
    <scope>NUCLEOTIDE SEQUENCE [LARGE SCALE GENOMIC DNA]</scope>
    <source>
        <strain evidence="4 5">CMW 18300</strain>
    </source>
</reference>
<protein>
    <submittedName>
        <fullName evidence="4">SET domain-containing protein 5</fullName>
    </submittedName>
</protein>
<dbReference type="PANTHER" id="PTHR47332:SF6">
    <property type="entry name" value="SET DOMAIN-CONTAINING PROTEIN"/>
    <property type="match status" value="1"/>
</dbReference>
<evidence type="ECO:0000256" key="1">
    <source>
        <dbReference type="SAM" id="MobiDB-lite"/>
    </source>
</evidence>
<name>A0ABR3W250_9PEZI</name>
<feature type="signal peptide" evidence="2">
    <location>
        <begin position="1"/>
        <end position="30"/>
    </location>
</feature>
<dbReference type="PROSITE" id="PS50280">
    <property type="entry name" value="SET"/>
    <property type="match status" value="1"/>
</dbReference>
<dbReference type="Pfam" id="PF00856">
    <property type="entry name" value="SET"/>
    <property type="match status" value="1"/>
</dbReference>
<dbReference type="PANTHER" id="PTHR47332">
    <property type="entry name" value="SET DOMAIN-CONTAINING PROTEIN 5"/>
    <property type="match status" value="1"/>
</dbReference>
<dbReference type="SMART" id="SM00317">
    <property type="entry name" value="SET"/>
    <property type="match status" value="1"/>
</dbReference>
<feature type="compositionally biased region" description="Basic residues" evidence="1">
    <location>
        <begin position="430"/>
        <end position="442"/>
    </location>
</feature>
<gene>
    <name evidence="4" type="primary">SET5_5</name>
    <name evidence="4" type="ORF">Daus18300_012625</name>
</gene>
<evidence type="ECO:0000313" key="4">
    <source>
        <dbReference type="EMBL" id="KAL1851320.1"/>
    </source>
</evidence>
<feature type="chain" id="PRO_5046813261" evidence="2">
    <location>
        <begin position="31"/>
        <end position="442"/>
    </location>
</feature>